<accession>A0A9N8W4H7</accession>
<feature type="compositionally biased region" description="Basic and acidic residues" evidence="1">
    <location>
        <begin position="109"/>
        <end position="124"/>
    </location>
</feature>
<keyword evidence="4" id="KW-1185">Reference proteome</keyword>
<organism evidence="3 4">
    <name type="scientific">Funneliformis mosseae</name>
    <name type="common">Endomycorrhizal fungus</name>
    <name type="synonym">Glomus mosseae</name>
    <dbReference type="NCBI Taxonomy" id="27381"/>
    <lineage>
        <taxon>Eukaryota</taxon>
        <taxon>Fungi</taxon>
        <taxon>Fungi incertae sedis</taxon>
        <taxon>Mucoromycota</taxon>
        <taxon>Glomeromycotina</taxon>
        <taxon>Glomeromycetes</taxon>
        <taxon>Glomerales</taxon>
        <taxon>Glomeraceae</taxon>
        <taxon>Funneliformis</taxon>
    </lineage>
</organism>
<comment type="caution">
    <text evidence="3">The sequence shown here is derived from an EMBL/GenBank/DDBJ whole genome shotgun (WGS) entry which is preliminary data.</text>
</comment>
<keyword evidence="2" id="KW-0812">Transmembrane</keyword>
<keyword evidence="2" id="KW-0472">Membrane</keyword>
<dbReference type="AlphaFoldDB" id="A0A9N8W4H7"/>
<dbReference type="EMBL" id="CAJVPP010000332">
    <property type="protein sequence ID" value="CAG8470628.1"/>
    <property type="molecule type" value="Genomic_DNA"/>
</dbReference>
<keyword evidence="2" id="KW-1133">Transmembrane helix</keyword>
<feature type="region of interest" description="Disordered" evidence="1">
    <location>
        <begin position="78"/>
        <end position="124"/>
    </location>
</feature>
<evidence type="ECO:0000313" key="3">
    <source>
        <dbReference type="EMBL" id="CAG8470628.1"/>
    </source>
</evidence>
<gene>
    <name evidence="3" type="ORF">FMOSSE_LOCUS2498</name>
</gene>
<evidence type="ECO:0000256" key="1">
    <source>
        <dbReference type="SAM" id="MobiDB-lite"/>
    </source>
</evidence>
<evidence type="ECO:0000313" key="4">
    <source>
        <dbReference type="Proteomes" id="UP000789375"/>
    </source>
</evidence>
<name>A0A9N8W4H7_FUNMO</name>
<protein>
    <submittedName>
        <fullName evidence="3">3704_t:CDS:1</fullName>
    </submittedName>
</protein>
<proteinExistence type="predicted"/>
<sequence>MTTRKSRNGRLLRSQVAEEKAAAVVGGAAAEEKILNNFFTEHRLGSTKWKERKGALRLRGLWITIILILSAVIAKASKTTDNSCGKSAPATKPGSLPKNASTKLVAPPFKEEWKGEKEMSSLLN</sequence>
<evidence type="ECO:0000256" key="2">
    <source>
        <dbReference type="SAM" id="Phobius"/>
    </source>
</evidence>
<dbReference type="Proteomes" id="UP000789375">
    <property type="component" value="Unassembled WGS sequence"/>
</dbReference>
<feature type="transmembrane region" description="Helical" evidence="2">
    <location>
        <begin position="56"/>
        <end position="74"/>
    </location>
</feature>
<reference evidence="3" key="1">
    <citation type="submission" date="2021-06" db="EMBL/GenBank/DDBJ databases">
        <authorList>
            <person name="Kallberg Y."/>
            <person name="Tangrot J."/>
            <person name="Rosling A."/>
        </authorList>
    </citation>
    <scope>NUCLEOTIDE SEQUENCE</scope>
    <source>
        <strain evidence="3">87-6 pot B 2015</strain>
    </source>
</reference>